<dbReference type="EMBL" id="JAGFBS010000019">
    <property type="protein sequence ID" value="KAG6374175.1"/>
    <property type="molecule type" value="Genomic_DNA"/>
</dbReference>
<comment type="caution">
    <text evidence="3">The sequence shown here is derived from an EMBL/GenBank/DDBJ whole genome shotgun (WGS) entry which is preliminary data.</text>
</comment>
<dbReference type="Pfam" id="PF19283">
    <property type="entry name" value="APEH_N"/>
    <property type="match status" value="1"/>
</dbReference>
<organism evidence="3 4">
    <name type="scientific">Boletus reticuloceps</name>
    <dbReference type="NCBI Taxonomy" id="495285"/>
    <lineage>
        <taxon>Eukaryota</taxon>
        <taxon>Fungi</taxon>
        <taxon>Dikarya</taxon>
        <taxon>Basidiomycota</taxon>
        <taxon>Agaricomycotina</taxon>
        <taxon>Agaricomycetes</taxon>
        <taxon>Agaricomycetidae</taxon>
        <taxon>Boletales</taxon>
        <taxon>Boletineae</taxon>
        <taxon>Boletaceae</taxon>
        <taxon>Boletoideae</taxon>
        <taxon>Boletus</taxon>
    </lineage>
</organism>
<keyword evidence="4" id="KW-1185">Reference proteome</keyword>
<protein>
    <recommendedName>
        <fullName evidence="2">Acylamino-acid-releasing enzyme N-terminal domain-containing protein</fullName>
    </recommendedName>
</protein>
<proteinExistence type="inferred from homology"/>
<evidence type="ECO:0000256" key="1">
    <source>
        <dbReference type="ARBA" id="ARBA00010040"/>
    </source>
</evidence>
<reference evidence="3" key="1">
    <citation type="submission" date="2021-03" db="EMBL/GenBank/DDBJ databases">
        <title>Evolutionary innovations through gain and loss of genes in the ectomycorrhizal Boletales.</title>
        <authorList>
            <person name="Wu G."/>
            <person name="Miyauchi S."/>
            <person name="Morin E."/>
            <person name="Yang Z.-L."/>
            <person name="Xu J."/>
            <person name="Martin F.M."/>
        </authorList>
    </citation>
    <scope>NUCLEOTIDE SEQUENCE</scope>
    <source>
        <strain evidence="3">BR01</strain>
    </source>
</reference>
<feature type="domain" description="Acylamino-acid-releasing enzyme N-terminal" evidence="2">
    <location>
        <begin position="67"/>
        <end position="162"/>
    </location>
</feature>
<sequence length="164" mass="17968">MSDDIVFGQATAVAIEVQARACRSPRILFDKDGAPKYLFWLSNPVGGVHSTSLHVRDLVRDGRDRVLVDSVSDPGPDGFPRLYTEFNILPNPFLYDTTTLIVLQTIWGSSLTIVSVDIETGHVAHERLWFGGSPLEAWIVLATDGRSQMVCSSSSLTSPPKLVL</sequence>
<evidence type="ECO:0000313" key="4">
    <source>
        <dbReference type="Proteomes" id="UP000683000"/>
    </source>
</evidence>
<dbReference type="OrthoDB" id="43744at2759"/>
<gene>
    <name evidence="3" type="ORF">JVT61DRAFT_4827</name>
</gene>
<dbReference type="Proteomes" id="UP000683000">
    <property type="component" value="Unassembled WGS sequence"/>
</dbReference>
<dbReference type="AlphaFoldDB" id="A0A8I2YLT3"/>
<evidence type="ECO:0000313" key="3">
    <source>
        <dbReference type="EMBL" id="KAG6374175.1"/>
    </source>
</evidence>
<accession>A0A8I2YLT3</accession>
<name>A0A8I2YLT3_9AGAM</name>
<evidence type="ECO:0000259" key="2">
    <source>
        <dbReference type="Pfam" id="PF19283"/>
    </source>
</evidence>
<dbReference type="InterPro" id="IPR045550">
    <property type="entry name" value="AARE_N"/>
</dbReference>
<comment type="similarity">
    <text evidence="1">Belongs to the peptidase S9C family.</text>
</comment>